<sequence length="161" mass="17581">MELRAHQALIDRIARPDTGLAPFETDGCSGGLSQVWGMVSARFPEFAETYKAAPPWEACCFTHDRAYHAAAEASTAEESYDARVLADAELRSCVNETGRLRRSELAEQYGVTPDRVELAYGLIADAMHLAVRFGGGPCSGLSWRWGYGYPNCSVLQTLTGD</sequence>
<reference evidence="1" key="1">
    <citation type="submission" date="2020-12" db="EMBL/GenBank/DDBJ databases">
        <title>Sedimentitalea sp. nov., isolated from sand in Incheon.</title>
        <authorList>
            <person name="Kim W."/>
        </authorList>
    </citation>
    <scope>NUCLEOTIDE SEQUENCE</scope>
    <source>
        <strain evidence="1">CAU 1593</strain>
    </source>
</reference>
<name>A0A8J7IK23_9RHOB</name>
<gene>
    <name evidence="1" type="ORF">JF290_06985</name>
</gene>
<protein>
    <submittedName>
        <fullName evidence="1">Uncharacterized protein</fullName>
    </submittedName>
</protein>
<dbReference type="AlphaFoldDB" id="A0A8J7IK23"/>
<keyword evidence="2" id="KW-1185">Reference proteome</keyword>
<accession>A0A8J7IK23</accession>
<organism evidence="1 2">
    <name type="scientific">Sedimentitalea arenosa</name>
    <dbReference type="NCBI Taxonomy" id="2798803"/>
    <lineage>
        <taxon>Bacteria</taxon>
        <taxon>Pseudomonadati</taxon>
        <taxon>Pseudomonadota</taxon>
        <taxon>Alphaproteobacteria</taxon>
        <taxon>Rhodobacterales</taxon>
        <taxon>Paracoccaceae</taxon>
        <taxon>Sedimentitalea</taxon>
    </lineage>
</organism>
<evidence type="ECO:0000313" key="1">
    <source>
        <dbReference type="EMBL" id="MBJ6371268.1"/>
    </source>
</evidence>
<dbReference type="EMBL" id="JAELVR010000004">
    <property type="protein sequence ID" value="MBJ6371268.1"/>
    <property type="molecule type" value="Genomic_DNA"/>
</dbReference>
<dbReference type="Proteomes" id="UP000619079">
    <property type="component" value="Unassembled WGS sequence"/>
</dbReference>
<evidence type="ECO:0000313" key="2">
    <source>
        <dbReference type="Proteomes" id="UP000619079"/>
    </source>
</evidence>
<comment type="caution">
    <text evidence="1">The sequence shown here is derived from an EMBL/GenBank/DDBJ whole genome shotgun (WGS) entry which is preliminary data.</text>
</comment>
<proteinExistence type="predicted"/>